<dbReference type="OrthoDB" id="7845239at2759"/>
<dbReference type="OMA" id="DLWYFNP"/>
<protein>
    <submittedName>
        <fullName evidence="2">Uncharacterized protein</fullName>
    </submittedName>
</protein>
<dbReference type="KEGG" id="dvi:6632551"/>
<gene>
    <name evidence="2" type="primary">Dvir\GJ11000</name>
    <name evidence="2" type="ORF">Dvir_GJ11000</name>
</gene>
<feature type="chain" id="PRO_5002814585" evidence="1">
    <location>
        <begin position="20"/>
        <end position="86"/>
    </location>
</feature>
<organism evidence="2 3">
    <name type="scientific">Drosophila virilis</name>
    <name type="common">Fruit fly</name>
    <dbReference type="NCBI Taxonomy" id="7244"/>
    <lineage>
        <taxon>Eukaryota</taxon>
        <taxon>Metazoa</taxon>
        <taxon>Ecdysozoa</taxon>
        <taxon>Arthropoda</taxon>
        <taxon>Hexapoda</taxon>
        <taxon>Insecta</taxon>
        <taxon>Pterygota</taxon>
        <taxon>Neoptera</taxon>
        <taxon>Endopterygota</taxon>
        <taxon>Diptera</taxon>
        <taxon>Brachycera</taxon>
        <taxon>Muscomorpha</taxon>
        <taxon>Ephydroidea</taxon>
        <taxon>Drosophilidae</taxon>
        <taxon>Drosophila</taxon>
    </lineage>
</organism>
<evidence type="ECO:0000313" key="3">
    <source>
        <dbReference type="Proteomes" id="UP000008792"/>
    </source>
</evidence>
<dbReference type="EMBL" id="CH940652">
    <property type="protein sequence ID" value="EDW59646.1"/>
    <property type="molecule type" value="Genomic_DNA"/>
</dbReference>
<dbReference type="Proteomes" id="UP000008792">
    <property type="component" value="Unassembled WGS sequence"/>
</dbReference>
<dbReference type="HOGENOM" id="CLU_2529786_0_0_1"/>
<sequence length="86" mass="9894">MSRALIAIGLLVLFTIAAANENQLPDDVLHLAYNPTYDLWYFNPRGRPDKVTDNIKNAYNERRPGGVCYLPDDIWFYCRTGEKISE</sequence>
<accession>B4M4T5</accession>
<dbReference type="PhylomeDB" id="B4M4T5"/>
<keyword evidence="1" id="KW-0732">Signal</keyword>
<dbReference type="InParanoid" id="B4M4T5"/>
<evidence type="ECO:0000313" key="2">
    <source>
        <dbReference type="EMBL" id="EDW59646.1"/>
    </source>
</evidence>
<name>B4M4T5_DROVI</name>
<reference evidence="2 3" key="1">
    <citation type="journal article" date="2007" name="Nature">
        <title>Evolution of genes and genomes on the Drosophila phylogeny.</title>
        <authorList>
            <consortium name="Drosophila 12 Genomes Consortium"/>
            <person name="Clark A.G."/>
            <person name="Eisen M.B."/>
            <person name="Smith D.R."/>
            <person name="Bergman C.M."/>
            <person name="Oliver B."/>
            <person name="Markow T.A."/>
            <person name="Kaufman T.C."/>
            <person name="Kellis M."/>
            <person name="Gelbart W."/>
            <person name="Iyer V.N."/>
            <person name="Pollard D.A."/>
            <person name="Sackton T.B."/>
            <person name="Larracuente A.M."/>
            <person name="Singh N.D."/>
            <person name="Abad J.P."/>
            <person name="Abt D.N."/>
            <person name="Adryan B."/>
            <person name="Aguade M."/>
            <person name="Akashi H."/>
            <person name="Anderson W.W."/>
            <person name="Aquadro C.F."/>
            <person name="Ardell D.H."/>
            <person name="Arguello R."/>
            <person name="Artieri C.G."/>
            <person name="Barbash D.A."/>
            <person name="Barker D."/>
            <person name="Barsanti P."/>
            <person name="Batterham P."/>
            <person name="Batzoglou S."/>
            <person name="Begun D."/>
            <person name="Bhutkar A."/>
            <person name="Blanco E."/>
            <person name="Bosak S.A."/>
            <person name="Bradley R.K."/>
            <person name="Brand A.D."/>
            <person name="Brent M.R."/>
            <person name="Brooks A.N."/>
            <person name="Brown R.H."/>
            <person name="Butlin R.K."/>
            <person name="Caggese C."/>
            <person name="Calvi B.R."/>
            <person name="Bernardo de Carvalho A."/>
            <person name="Caspi A."/>
            <person name="Castrezana S."/>
            <person name="Celniker S.E."/>
            <person name="Chang J.L."/>
            <person name="Chapple C."/>
            <person name="Chatterji S."/>
            <person name="Chinwalla A."/>
            <person name="Civetta A."/>
            <person name="Clifton S.W."/>
            <person name="Comeron J.M."/>
            <person name="Costello J.C."/>
            <person name="Coyne J.A."/>
            <person name="Daub J."/>
            <person name="David R.G."/>
            <person name="Delcher A.L."/>
            <person name="Delehaunty K."/>
            <person name="Do C.B."/>
            <person name="Ebling H."/>
            <person name="Edwards K."/>
            <person name="Eickbush T."/>
            <person name="Evans J.D."/>
            <person name="Filipski A."/>
            <person name="Findeiss S."/>
            <person name="Freyhult E."/>
            <person name="Fulton L."/>
            <person name="Fulton R."/>
            <person name="Garcia A.C."/>
            <person name="Gardiner A."/>
            <person name="Garfield D.A."/>
            <person name="Garvin B.E."/>
            <person name="Gibson G."/>
            <person name="Gilbert D."/>
            <person name="Gnerre S."/>
            <person name="Godfrey J."/>
            <person name="Good R."/>
            <person name="Gotea V."/>
            <person name="Gravely B."/>
            <person name="Greenberg A.J."/>
            <person name="Griffiths-Jones S."/>
            <person name="Gross S."/>
            <person name="Guigo R."/>
            <person name="Gustafson E.A."/>
            <person name="Haerty W."/>
            <person name="Hahn M.W."/>
            <person name="Halligan D.L."/>
            <person name="Halpern A.L."/>
            <person name="Halter G.M."/>
            <person name="Han M.V."/>
            <person name="Heger A."/>
            <person name="Hillier L."/>
            <person name="Hinrichs A.S."/>
            <person name="Holmes I."/>
            <person name="Hoskins R.A."/>
            <person name="Hubisz M.J."/>
            <person name="Hultmark D."/>
            <person name="Huntley M.A."/>
            <person name="Jaffe D.B."/>
            <person name="Jagadeeshan S."/>
            <person name="Jeck W.R."/>
            <person name="Johnson J."/>
            <person name="Jones C.D."/>
            <person name="Jordan W.C."/>
            <person name="Karpen G.H."/>
            <person name="Kataoka E."/>
            <person name="Keightley P.D."/>
            <person name="Kheradpour P."/>
            <person name="Kirkness E.F."/>
            <person name="Koerich L.B."/>
            <person name="Kristiansen K."/>
            <person name="Kudrna D."/>
            <person name="Kulathinal R.J."/>
            <person name="Kumar S."/>
            <person name="Kwok R."/>
            <person name="Lander E."/>
            <person name="Langley C.H."/>
            <person name="Lapoint R."/>
            <person name="Lazzaro B.P."/>
            <person name="Lee S.J."/>
            <person name="Levesque L."/>
            <person name="Li R."/>
            <person name="Lin C.F."/>
            <person name="Lin M.F."/>
            <person name="Lindblad-Toh K."/>
            <person name="Llopart A."/>
            <person name="Long M."/>
            <person name="Low L."/>
            <person name="Lozovsky E."/>
            <person name="Lu J."/>
            <person name="Luo M."/>
            <person name="Machado C.A."/>
            <person name="Makalowski W."/>
            <person name="Marzo M."/>
            <person name="Matsuda M."/>
            <person name="Matzkin L."/>
            <person name="McAllister B."/>
            <person name="McBride C.S."/>
            <person name="McKernan B."/>
            <person name="McKernan K."/>
            <person name="Mendez-Lago M."/>
            <person name="Minx P."/>
            <person name="Mollenhauer M.U."/>
            <person name="Montooth K."/>
            <person name="Mount S.M."/>
            <person name="Mu X."/>
            <person name="Myers E."/>
            <person name="Negre B."/>
            <person name="Newfeld S."/>
            <person name="Nielsen R."/>
            <person name="Noor M.A."/>
            <person name="O'Grady P."/>
            <person name="Pachter L."/>
            <person name="Papaceit M."/>
            <person name="Parisi M.J."/>
            <person name="Parisi M."/>
            <person name="Parts L."/>
            <person name="Pedersen J.S."/>
            <person name="Pesole G."/>
            <person name="Phillippy A.M."/>
            <person name="Ponting C.P."/>
            <person name="Pop M."/>
            <person name="Porcelli D."/>
            <person name="Powell J.R."/>
            <person name="Prohaska S."/>
            <person name="Pruitt K."/>
            <person name="Puig M."/>
            <person name="Quesneville H."/>
            <person name="Ram K.R."/>
            <person name="Rand D."/>
            <person name="Rasmussen M.D."/>
            <person name="Reed L.K."/>
            <person name="Reenan R."/>
            <person name="Reily A."/>
            <person name="Remington K.A."/>
            <person name="Rieger T.T."/>
            <person name="Ritchie M.G."/>
            <person name="Robin C."/>
            <person name="Rogers Y.H."/>
            <person name="Rohde C."/>
            <person name="Rozas J."/>
            <person name="Rubenfield M.J."/>
            <person name="Ruiz A."/>
            <person name="Russo S."/>
            <person name="Salzberg S.L."/>
            <person name="Sanchez-Gracia A."/>
            <person name="Saranga D.J."/>
            <person name="Sato H."/>
            <person name="Schaeffer S.W."/>
            <person name="Schatz M.C."/>
            <person name="Schlenke T."/>
            <person name="Schwartz R."/>
            <person name="Segarra C."/>
            <person name="Singh R.S."/>
            <person name="Sirot L."/>
            <person name="Sirota M."/>
            <person name="Sisneros N.B."/>
            <person name="Smith C.D."/>
            <person name="Smith T.F."/>
            <person name="Spieth J."/>
            <person name="Stage D.E."/>
            <person name="Stark A."/>
            <person name="Stephan W."/>
            <person name="Strausberg R.L."/>
            <person name="Strempel S."/>
            <person name="Sturgill D."/>
            <person name="Sutton G."/>
            <person name="Sutton G.G."/>
            <person name="Tao W."/>
            <person name="Teichmann S."/>
            <person name="Tobari Y.N."/>
            <person name="Tomimura Y."/>
            <person name="Tsolas J.M."/>
            <person name="Valente V.L."/>
            <person name="Venter E."/>
            <person name="Venter J.C."/>
            <person name="Vicario S."/>
            <person name="Vieira F.G."/>
            <person name="Vilella A.J."/>
            <person name="Villasante A."/>
            <person name="Walenz B."/>
            <person name="Wang J."/>
            <person name="Wasserman M."/>
            <person name="Watts T."/>
            <person name="Wilson D."/>
            <person name="Wilson R.K."/>
            <person name="Wing R.A."/>
            <person name="Wolfner M.F."/>
            <person name="Wong A."/>
            <person name="Wong G.K."/>
            <person name="Wu C.I."/>
            <person name="Wu G."/>
            <person name="Yamamoto D."/>
            <person name="Yang H.P."/>
            <person name="Yang S.P."/>
            <person name="Yorke J.A."/>
            <person name="Yoshida K."/>
            <person name="Zdobnov E."/>
            <person name="Zhang P."/>
            <person name="Zhang Y."/>
            <person name="Zimin A.V."/>
            <person name="Baldwin J."/>
            <person name="Abdouelleil A."/>
            <person name="Abdulkadir J."/>
            <person name="Abebe A."/>
            <person name="Abera B."/>
            <person name="Abreu J."/>
            <person name="Acer S.C."/>
            <person name="Aftuck L."/>
            <person name="Alexander A."/>
            <person name="An P."/>
            <person name="Anderson E."/>
            <person name="Anderson S."/>
            <person name="Arachi H."/>
            <person name="Azer M."/>
            <person name="Bachantsang P."/>
            <person name="Barry A."/>
            <person name="Bayul T."/>
            <person name="Berlin A."/>
            <person name="Bessette D."/>
            <person name="Bloom T."/>
            <person name="Blye J."/>
            <person name="Boguslavskiy L."/>
            <person name="Bonnet C."/>
            <person name="Boukhgalter B."/>
            <person name="Bourzgui I."/>
            <person name="Brown A."/>
            <person name="Cahill P."/>
            <person name="Channer S."/>
            <person name="Cheshatsang Y."/>
            <person name="Chuda L."/>
            <person name="Citroen M."/>
            <person name="Collymore A."/>
            <person name="Cooke P."/>
            <person name="Costello M."/>
            <person name="D'Aco K."/>
            <person name="Daza R."/>
            <person name="De Haan G."/>
            <person name="DeGray S."/>
            <person name="DeMaso C."/>
            <person name="Dhargay N."/>
            <person name="Dooley K."/>
            <person name="Dooley E."/>
            <person name="Doricent M."/>
            <person name="Dorje P."/>
            <person name="Dorjee K."/>
            <person name="Dupes A."/>
            <person name="Elong R."/>
            <person name="Falk J."/>
            <person name="Farina A."/>
            <person name="Faro S."/>
            <person name="Ferguson D."/>
            <person name="Fisher S."/>
            <person name="Foley C.D."/>
            <person name="Franke A."/>
            <person name="Friedrich D."/>
            <person name="Gadbois L."/>
            <person name="Gearin G."/>
            <person name="Gearin C.R."/>
            <person name="Giannoukos G."/>
            <person name="Goode T."/>
            <person name="Graham J."/>
            <person name="Grandbois E."/>
            <person name="Grewal S."/>
            <person name="Gyaltsen K."/>
            <person name="Hafez N."/>
            <person name="Hagos B."/>
            <person name="Hall J."/>
            <person name="Henson C."/>
            <person name="Hollinger A."/>
            <person name="Honan T."/>
            <person name="Huard M.D."/>
            <person name="Hughes L."/>
            <person name="Hurhula B."/>
            <person name="Husby M.E."/>
            <person name="Kamat A."/>
            <person name="Kanga B."/>
            <person name="Kashin S."/>
            <person name="Khazanovich D."/>
            <person name="Kisner P."/>
            <person name="Lance K."/>
            <person name="Lara M."/>
            <person name="Lee W."/>
            <person name="Lennon N."/>
            <person name="Letendre F."/>
            <person name="LeVine R."/>
            <person name="Lipovsky A."/>
            <person name="Liu X."/>
            <person name="Liu J."/>
            <person name="Liu S."/>
            <person name="Lokyitsang T."/>
            <person name="Lokyitsang Y."/>
            <person name="Lubonja R."/>
            <person name="Lui A."/>
            <person name="MacDonald P."/>
            <person name="Magnisalis V."/>
            <person name="Maru K."/>
            <person name="Matthews C."/>
            <person name="McCusker W."/>
            <person name="McDonough S."/>
            <person name="Mehta T."/>
            <person name="Meldrim J."/>
            <person name="Meneus L."/>
            <person name="Mihai O."/>
            <person name="Mihalev A."/>
            <person name="Mihova T."/>
            <person name="Mittelman R."/>
            <person name="Mlenga V."/>
            <person name="Montmayeur A."/>
            <person name="Mulrain L."/>
            <person name="Navidi A."/>
            <person name="Naylor J."/>
            <person name="Negash T."/>
            <person name="Nguyen T."/>
            <person name="Nguyen N."/>
            <person name="Nicol R."/>
            <person name="Norbu C."/>
            <person name="Norbu N."/>
            <person name="Novod N."/>
            <person name="O'Neill B."/>
            <person name="Osman S."/>
            <person name="Markiewicz E."/>
            <person name="Oyono O.L."/>
            <person name="Patti C."/>
            <person name="Phunkhang P."/>
            <person name="Pierre F."/>
            <person name="Priest M."/>
            <person name="Raghuraman S."/>
            <person name="Rege F."/>
            <person name="Reyes R."/>
            <person name="Rise C."/>
            <person name="Rogov P."/>
            <person name="Ross K."/>
            <person name="Ryan E."/>
            <person name="Settipalli S."/>
            <person name="Shea T."/>
            <person name="Sherpa N."/>
            <person name="Shi L."/>
            <person name="Shih D."/>
            <person name="Sparrow T."/>
            <person name="Spaulding J."/>
            <person name="Stalker J."/>
            <person name="Stange-Thomann N."/>
            <person name="Stavropoulos S."/>
            <person name="Stone C."/>
            <person name="Strader C."/>
            <person name="Tesfaye S."/>
            <person name="Thomson T."/>
            <person name="Thoulutsang Y."/>
            <person name="Thoulutsang D."/>
            <person name="Topham K."/>
            <person name="Topping I."/>
            <person name="Tsamla T."/>
            <person name="Vassiliev H."/>
            <person name="Vo A."/>
            <person name="Wangchuk T."/>
            <person name="Wangdi T."/>
            <person name="Weiand M."/>
            <person name="Wilkinson J."/>
            <person name="Wilson A."/>
            <person name="Yadav S."/>
            <person name="Young G."/>
            <person name="Yu Q."/>
            <person name="Zembek L."/>
            <person name="Zhong D."/>
            <person name="Zimmer A."/>
            <person name="Zwirko Z."/>
            <person name="Jaffe D.B."/>
            <person name="Alvarez P."/>
            <person name="Brockman W."/>
            <person name="Butler J."/>
            <person name="Chin C."/>
            <person name="Gnerre S."/>
            <person name="Grabherr M."/>
            <person name="Kleber M."/>
            <person name="Mauceli E."/>
            <person name="MacCallum I."/>
        </authorList>
    </citation>
    <scope>NUCLEOTIDE SEQUENCE [LARGE SCALE GENOMIC DNA]</scope>
    <source>
        <strain evidence="3">Tucson 15010-1051.87</strain>
    </source>
</reference>
<feature type="signal peptide" evidence="1">
    <location>
        <begin position="1"/>
        <end position="19"/>
    </location>
</feature>
<keyword evidence="3" id="KW-1185">Reference proteome</keyword>
<proteinExistence type="predicted"/>
<evidence type="ECO:0000256" key="1">
    <source>
        <dbReference type="SAM" id="SignalP"/>
    </source>
</evidence>
<dbReference type="eggNOG" id="ENOG502T833">
    <property type="taxonomic scope" value="Eukaryota"/>
</dbReference>
<dbReference type="AlphaFoldDB" id="B4M4T5"/>